<accession>A0A5A8CHY3</accession>
<evidence type="ECO:0000313" key="2">
    <source>
        <dbReference type="EMBL" id="KAA0152655.1"/>
    </source>
</evidence>
<comment type="caution">
    <text evidence="2">The sequence shown here is derived from an EMBL/GenBank/DDBJ whole genome shotgun (WGS) entry which is preliminary data.</text>
</comment>
<reference evidence="2 3" key="1">
    <citation type="submission" date="2019-07" db="EMBL/GenBank/DDBJ databases">
        <title>Genomes of Cafeteria roenbergensis.</title>
        <authorList>
            <person name="Fischer M.G."/>
            <person name="Hackl T."/>
            <person name="Roman M."/>
        </authorList>
    </citation>
    <scope>NUCLEOTIDE SEQUENCE [LARGE SCALE GENOMIC DNA]</scope>
    <source>
        <strain evidence="2 3">Cflag</strain>
    </source>
</reference>
<protein>
    <recommendedName>
        <fullName evidence="4">Glycosyltransferase 2-like domain-containing protein</fullName>
    </recommendedName>
</protein>
<proteinExistence type="predicted"/>
<dbReference type="Proteomes" id="UP000325113">
    <property type="component" value="Unassembled WGS sequence"/>
</dbReference>
<sequence>MFQGSATRRKGSLSASKTPHTASELSVSSRTPCQEVPGGRSALAEESRSSLKAPVPLVHFKNAINLALPNVSAIVRTYEGDGPRILPLLLSLLVAAEGQVNLNLIVANVERAGRERLRDAVAHANGLCERPAVHLELDWVYEGNRVPEKNAMFGYDATDAMLSRILKETRDQRDAGGWLLVTNGDNLYSSFFFEAVKQHMDGPADLIATRFLTRYAIPTEFGNVPNVPRTPAPRRNEIDLGCYVTRISRIRELGVNFVNNTANIRGADGLFTEKLKLNEDEFVMIPRILFFHQ</sequence>
<dbReference type="AlphaFoldDB" id="A0A5A8CHY3"/>
<organism evidence="2 3">
    <name type="scientific">Cafeteria roenbergensis</name>
    <name type="common">Marine flagellate</name>
    <dbReference type="NCBI Taxonomy" id="33653"/>
    <lineage>
        <taxon>Eukaryota</taxon>
        <taxon>Sar</taxon>
        <taxon>Stramenopiles</taxon>
        <taxon>Bigyra</taxon>
        <taxon>Opalozoa</taxon>
        <taxon>Bicosoecida</taxon>
        <taxon>Cafeteriaceae</taxon>
        <taxon>Cafeteria</taxon>
    </lineage>
</organism>
<name>A0A5A8CHY3_CAFRO</name>
<evidence type="ECO:0008006" key="4">
    <source>
        <dbReference type="Google" id="ProtNLM"/>
    </source>
</evidence>
<dbReference type="EMBL" id="VLTM01000105">
    <property type="protein sequence ID" value="KAA0152655.1"/>
    <property type="molecule type" value="Genomic_DNA"/>
</dbReference>
<evidence type="ECO:0000256" key="1">
    <source>
        <dbReference type="SAM" id="MobiDB-lite"/>
    </source>
</evidence>
<feature type="compositionally biased region" description="Polar residues" evidence="1">
    <location>
        <begin position="13"/>
        <end position="32"/>
    </location>
</feature>
<evidence type="ECO:0000313" key="3">
    <source>
        <dbReference type="Proteomes" id="UP000325113"/>
    </source>
</evidence>
<gene>
    <name evidence="2" type="ORF">FNF31_06597</name>
</gene>
<feature type="region of interest" description="Disordered" evidence="1">
    <location>
        <begin position="1"/>
        <end position="45"/>
    </location>
</feature>